<keyword evidence="2" id="KW-1185">Reference proteome</keyword>
<accession>A0ABW0FUA7</accession>
<reference evidence="2" key="1">
    <citation type="journal article" date="2019" name="Int. J. Syst. Evol. Microbiol.">
        <title>The Global Catalogue of Microorganisms (GCM) 10K type strain sequencing project: providing services to taxonomists for standard genome sequencing and annotation.</title>
        <authorList>
            <consortium name="The Broad Institute Genomics Platform"/>
            <consortium name="The Broad Institute Genome Sequencing Center for Infectious Disease"/>
            <person name="Wu L."/>
            <person name="Ma J."/>
        </authorList>
    </citation>
    <scope>NUCLEOTIDE SEQUENCE [LARGE SCALE GENOMIC DNA]</scope>
    <source>
        <strain evidence="2">JCM 12125</strain>
    </source>
</reference>
<dbReference type="Proteomes" id="UP001596152">
    <property type="component" value="Unassembled WGS sequence"/>
</dbReference>
<gene>
    <name evidence="1" type="ORF">ACFPIE_14090</name>
</gene>
<comment type="caution">
    <text evidence="1">The sequence shown here is derived from an EMBL/GenBank/DDBJ whole genome shotgun (WGS) entry which is preliminary data.</text>
</comment>
<dbReference type="EMBL" id="JBHSLF010000025">
    <property type="protein sequence ID" value="MFC5345052.1"/>
    <property type="molecule type" value="Genomic_DNA"/>
</dbReference>
<proteinExistence type="predicted"/>
<name>A0ABW0FUA7_9CAUL</name>
<evidence type="ECO:0000313" key="2">
    <source>
        <dbReference type="Proteomes" id="UP001596152"/>
    </source>
</evidence>
<organism evidence="1 2">
    <name type="scientific">Brevundimonas staleyi</name>
    <dbReference type="NCBI Taxonomy" id="74326"/>
    <lineage>
        <taxon>Bacteria</taxon>
        <taxon>Pseudomonadati</taxon>
        <taxon>Pseudomonadota</taxon>
        <taxon>Alphaproteobacteria</taxon>
        <taxon>Caulobacterales</taxon>
        <taxon>Caulobacteraceae</taxon>
        <taxon>Brevundimonas</taxon>
    </lineage>
</organism>
<sequence length="114" mass="12312">MIDPVGMELLNGIQASVGWALLAARAARSEALDAAVANASEAATAPLRFRATITIDIDARDLEDAERQSDAVRGQFEMMKRDHPSAALLFQRRKPRTGRRAPAPAVVVAPYVDD</sequence>
<evidence type="ECO:0000313" key="1">
    <source>
        <dbReference type="EMBL" id="MFC5345052.1"/>
    </source>
</evidence>
<dbReference type="RefSeq" id="WP_374038133.1">
    <property type="nucleotide sequence ID" value="NZ_CP169082.1"/>
</dbReference>
<protein>
    <submittedName>
        <fullName evidence="1">Uncharacterized protein</fullName>
    </submittedName>
</protein>